<protein>
    <recommendedName>
        <fullName evidence="8">Ermin</fullName>
    </recommendedName>
    <alternativeName>
        <fullName evidence="9">Juxtanodin</fullName>
    </alternativeName>
</protein>
<dbReference type="GO" id="GO:0070062">
    <property type="term" value="C:extracellular exosome"/>
    <property type="evidence" value="ECO:0007669"/>
    <property type="project" value="TreeGrafter"/>
</dbReference>
<feature type="compositionally biased region" description="Polar residues" evidence="10">
    <location>
        <begin position="89"/>
        <end position="105"/>
    </location>
</feature>
<feature type="compositionally biased region" description="Basic and acidic residues" evidence="10">
    <location>
        <begin position="155"/>
        <end position="170"/>
    </location>
</feature>
<keyword evidence="6" id="KW-0206">Cytoskeleton</keyword>
<dbReference type="OrthoDB" id="9947518at2759"/>
<evidence type="ECO:0000256" key="1">
    <source>
        <dbReference type="ARBA" id="ARBA00004245"/>
    </source>
</evidence>
<dbReference type="CTD" id="57471"/>
<dbReference type="Proteomes" id="UP000695026">
    <property type="component" value="Unplaced"/>
</dbReference>
<feature type="region of interest" description="Disordered" evidence="10">
    <location>
        <begin position="48"/>
        <end position="206"/>
    </location>
</feature>
<feature type="compositionally biased region" description="Acidic residues" evidence="10">
    <location>
        <begin position="106"/>
        <end position="118"/>
    </location>
</feature>
<dbReference type="RefSeq" id="XP_007424513.1">
    <property type="nucleotide sequence ID" value="XM_007424451.2"/>
</dbReference>
<dbReference type="InterPro" id="IPR045346">
    <property type="entry name" value="Ermin"/>
</dbReference>
<evidence type="ECO:0000313" key="11">
    <source>
        <dbReference type="Proteomes" id="UP000695026"/>
    </source>
</evidence>
<comment type="subcellular location">
    <subcellularLocation>
        <location evidence="1">Cytoplasm</location>
        <location evidence="1">Cytoskeleton</location>
    </subcellularLocation>
</comment>
<dbReference type="GO" id="GO:0033270">
    <property type="term" value="C:paranode region of axon"/>
    <property type="evidence" value="ECO:0007669"/>
    <property type="project" value="TreeGrafter"/>
</dbReference>
<dbReference type="GO" id="GO:0007015">
    <property type="term" value="P:actin filament organization"/>
    <property type="evidence" value="ECO:0007669"/>
    <property type="project" value="InterPro"/>
</dbReference>
<proteinExistence type="predicted"/>
<evidence type="ECO:0000256" key="4">
    <source>
        <dbReference type="ARBA" id="ARBA00022553"/>
    </source>
</evidence>
<sequence length="236" mass="27161">MTEDIQTPTSMSEFNRNLSSEKPQRQVIDIIDQLANSSEILPYEITEINPGSPFIEENQEGDKQLAEDSAHEVSDGTKEHQGLHEKTPPLSTKEFQGEENVTSNLQDEDIYTPTETDEEQGKIQLNEAREQIKEETLLKDNESTTEEDWDGAEDEAQKENRVDSHKERQESNNSQCLPTSPSCTSQTEKYDEQPDALKKNDISRHSYSRYNTISYRKIRKGNTKQRIDEFESMMHS</sequence>
<evidence type="ECO:0000256" key="2">
    <source>
        <dbReference type="ARBA" id="ARBA00011216"/>
    </source>
</evidence>
<feature type="region of interest" description="Disordered" evidence="10">
    <location>
        <begin position="1"/>
        <end position="25"/>
    </location>
</feature>
<dbReference type="GO" id="GO:0001763">
    <property type="term" value="P:morphogenesis of a branching structure"/>
    <property type="evidence" value="ECO:0007669"/>
    <property type="project" value="TreeGrafter"/>
</dbReference>
<dbReference type="GO" id="GO:0008360">
    <property type="term" value="P:regulation of cell shape"/>
    <property type="evidence" value="ECO:0007669"/>
    <property type="project" value="InterPro"/>
</dbReference>
<comment type="function">
    <text evidence="7">Plays a role in cytoskeletal rearrangements during the late wrapping and/or compaction phases of myelinogenesis as well as in maintenance and stability of myelin sheath in the adult. May play an important role in late-stage oligodendroglia maturation, myelin/Ranvier node formation during CNS development, and in the maintenance and plasticity of related structures in the mature CNS.</text>
</comment>
<dbReference type="Gene3D" id="6.10.360.10">
    <property type="match status" value="1"/>
</dbReference>
<feature type="compositionally biased region" description="Acidic residues" evidence="10">
    <location>
        <begin position="143"/>
        <end position="154"/>
    </location>
</feature>
<dbReference type="GO" id="GO:0031344">
    <property type="term" value="P:regulation of cell projection organization"/>
    <property type="evidence" value="ECO:0007669"/>
    <property type="project" value="TreeGrafter"/>
</dbReference>
<dbReference type="KEGG" id="pbi:103049474"/>
<organism evidence="11 12">
    <name type="scientific">Python bivittatus</name>
    <name type="common">Burmese python</name>
    <name type="synonym">Python molurus bivittatus</name>
    <dbReference type="NCBI Taxonomy" id="176946"/>
    <lineage>
        <taxon>Eukaryota</taxon>
        <taxon>Metazoa</taxon>
        <taxon>Chordata</taxon>
        <taxon>Craniata</taxon>
        <taxon>Vertebrata</taxon>
        <taxon>Euteleostomi</taxon>
        <taxon>Lepidosauria</taxon>
        <taxon>Squamata</taxon>
        <taxon>Bifurcata</taxon>
        <taxon>Unidentata</taxon>
        <taxon>Episquamata</taxon>
        <taxon>Toxicofera</taxon>
        <taxon>Serpentes</taxon>
        <taxon>Henophidia</taxon>
        <taxon>Pythonidae</taxon>
        <taxon>Python</taxon>
    </lineage>
</organism>
<evidence type="ECO:0000256" key="8">
    <source>
        <dbReference type="ARBA" id="ARBA00026168"/>
    </source>
</evidence>
<dbReference type="GO" id="GO:0030175">
    <property type="term" value="C:filopodium"/>
    <property type="evidence" value="ECO:0007669"/>
    <property type="project" value="TreeGrafter"/>
</dbReference>
<evidence type="ECO:0000256" key="9">
    <source>
        <dbReference type="ARBA" id="ARBA00031224"/>
    </source>
</evidence>
<dbReference type="PANTHER" id="PTHR47137:SF1">
    <property type="entry name" value="ERMIN"/>
    <property type="match status" value="1"/>
</dbReference>
<feature type="compositionally biased region" description="Basic and acidic residues" evidence="10">
    <location>
        <begin position="188"/>
        <end position="204"/>
    </location>
</feature>
<feature type="compositionally biased region" description="Polar residues" evidence="10">
    <location>
        <begin position="1"/>
        <end position="21"/>
    </location>
</feature>
<evidence type="ECO:0000256" key="10">
    <source>
        <dbReference type="SAM" id="MobiDB-lite"/>
    </source>
</evidence>
<evidence type="ECO:0000256" key="6">
    <source>
        <dbReference type="ARBA" id="ARBA00023212"/>
    </source>
</evidence>
<keyword evidence="5" id="KW-0009">Actin-binding</keyword>
<dbReference type="GO" id="GO:0033269">
    <property type="term" value="C:internode region of axon"/>
    <property type="evidence" value="ECO:0007669"/>
    <property type="project" value="TreeGrafter"/>
</dbReference>
<evidence type="ECO:0000256" key="5">
    <source>
        <dbReference type="ARBA" id="ARBA00023203"/>
    </source>
</evidence>
<dbReference type="OMA" id="ASGMPEC"/>
<feature type="compositionally biased region" description="Polar residues" evidence="10">
    <location>
        <begin position="171"/>
        <end position="187"/>
    </location>
</feature>
<keyword evidence="11" id="KW-1185">Reference proteome</keyword>
<evidence type="ECO:0000256" key="7">
    <source>
        <dbReference type="ARBA" id="ARBA00025213"/>
    </source>
</evidence>
<dbReference type="GO" id="GO:0043025">
    <property type="term" value="C:neuronal cell body"/>
    <property type="evidence" value="ECO:0007669"/>
    <property type="project" value="TreeGrafter"/>
</dbReference>
<dbReference type="GO" id="GO:0051015">
    <property type="term" value="F:actin filament binding"/>
    <property type="evidence" value="ECO:0007669"/>
    <property type="project" value="InterPro"/>
</dbReference>
<feature type="compositionally biased region" description="Basic and acidic residues" evidence="10">
    <location>
        <begin position="60"/>
        <end position="87"/>
    </location>
</feature>
<comment type="subunit">
    <text evidence="2">Binds actin.</text>
</comment>
<evidence type="ECO:0000256" key="3">
    <source>
        <dbReference type="ARBA" id="ARBA00022490"/>
    </source>
</evidence>
<dbReference type="AlphaFoldDB" id="A0A9F2NVP7"/>
<dbReference type="GeneID" id="103049474"/>
<feature type="compositionally biased region" description="Basic and acidic residues" evidence="10">
    <location>
        <begin position="127"/>
        <end position="142"/>
    </location>
</feature>
<dbReference type="Pfam" id="PF20491">
    <property type="entry name" value="Ermin"/>
    <property type="match status" value="1"/>
</dbReference>
<keyword evidence="4" id="KW-0597">Phosphoprotein</keyword>
<dbReference type="SUPFAM" id="SSF48678">
    <property type="entry name" value="Moesin tail domain"/>
    <property type="match status" value="1"/>
</dbReference>
<evidence type="ECO:0000313" key="12">
    <source>
        <dbReference type="RefSeq" id="XP_007424513.1"/>
    </source>
</evidence>
<reference evidence="12" key="1">
    <citation type="submission" date="2025-08" db="UniProtKB">
        <authorList>
            <consortium name="RefSeq"/>
        </authorList>
    </citation>
    <scope>IDENTIFICATION</scope>
    <source>
        <tissue evidence="12">Liver</tissue>
    </source>
</reference>
<name>A0A9F2NVP7_PYTBI</name>
<dbReference type="GO" id="GO:0005856">
    <property type="term" value="C:cytoskeleton"/>
    <property type="evidence" value="ECO:0007669"/>
    <property type="project" value="UniProtKB-SubCell"/>
</dbReference>
<dbReference type="InterPro" id="IPR008954">
    <property type="entry name" value="Moesin_tail_sf"/>
</dbReference>
<dbReference type="GO" id="GO:0005938">
    <property type="term" value="C:cell cortex"/>
    <property type="evidence" value="ECO:0007669"/>
    <property type="project" value="TreeGrafter"/>
</dbReference>
<gene>
    <name evidence="12" type="primary">ERMN</name>
</gene>
<dbReference type="PANTHER" id="PTHR47137">
    <property type="entry name" value="ERMIN"/>
    <property type="match status" value="1"/>
</dbReference>
<keyword evidence="3" id="KW-0963">Cytoplasm</keyword>
<accession>A0A9F2NVP7</accession>
<dbReference type="GO" id="GO:0043209">
    <property type="term" value="C:myelin sheath"/>
    <property type="evidence" value="ECO:0007669"/>
    <property type="project" value="TreeGrafter"/>
</dbReference>